<organism evidence="4 5">
    <name type="scientific">Ferrimicrobium acidiphilum DSM 19497</name>
    <dbReference type="NCBI Taxonomy" id="1121877"/>
    <lineage>
        <taxon>Bacteria</taxon>
        <taxon>Bacillati</taxon>
        <taxon>Actinomycetota</taxon>
        <taxon>Acidimicrobiia</taxon>
        <taxon>Acidimicrobiales</taxon>
        <taxon>Acidimicrobiaceae</taxon>
        <taxon>Ferrimicrobium</taxon>
    </lineage>
</organism>
<dbReference type="InterPro" id="IPR046348">
    <property type="entry name" value="SIS_dom_sf"/>
</dbReference>
<dbReference type="STRING" id="1121877.FEAC_12120"/>
<name>A0A0D8FVD4_9ACTN</name>
<gene>
    <name evidence="4" type="ORF">FEAC_12120</name>
</gene>
<evidence type="ECO:0000256" key="2">
    <source>
        <dbReference type="ARBA" id="ARBA00023235"/>
    </source>
</evidence>
<dbReference type="eggNOG" id="COG2222">
    <property type="taxonomic scope" value="Bacteria"/>
</dbReference>
<keyword evidence="2 4" id="KW-0413">Isomerase</keyword>
<dbReference type="PATRIC" id="fig|1121877.4.peg.1332"/>
<dbReference type="GO" id="GO:0004347">
    <property type="term" value="F:glucose-6-phosphate isomerase activity"/>
    <property type="evidence" value="ECO:0007669"/>
    <property type="project" value="InterPro"/>
</dbReference>
<evidence type="ECO:0000256" key="1">
    <source>
        <dbReference type="ARBA" id="ARBA00010523"/>
    </source>
</evidence>
<dbReference type="GeneID" id="78372441"/>
<proteinExistence type="inferred from homology"/>
<evidence type="ECO:0000259" key="3">
    <source>
        <dbReference type="PROSITE" id="PS51464"/>
    </source>
</evidence>
<keyword evidence="5" id="KW-1185">Reference proteome</keyword>
<dbReference type="EMBL" id="JXUW01000008">
    <property type="protein sequence ID" value="KJE77086.1"/>
    <property type="molecule type" value="Genomic_DNA"/>
</dbReference>
<accession>A0A0D8FVD4</accession>
<comment type="caution">
    <text evidence="4">The sequence shown here is derived from an EMBL/GenBank/DDBJ whole genome shotgun (WGS) entry which is preliminary data.</text>
</comment>
<dbReference type="OrthoDB" id="5241724at2"/>
<comment type="similarity">
    <text evidence="1">Belongs to the PGI/PMI family.</text>
</comment>
<dbReference type="InterPro" id="IPR019490">
    <property type="entry name" value="Glu6P/Mann6P_isomerase_C"/>
</dbReference>
<evidence type="ECO:0000313" key="4">
    <source>
        <dbReference type="EMBL" id="KJE77086.1"/>
    </source>
</evidence>
<reference evidence="4 5" key="1">
    <citation type="submission" date="2015-01" db="EMBL/GenBank/DDBJ databases">
        <title>Draft genome of the acidophilic iron oxidizer Ferrimicrobium acidiphilum strain T23.</title>
        <authorList>
            <person name="Poehlein A."/>
            <person name="Eisen S."/>
            <person name="Schloemann M."/>
            <person name="Johnson B.D."/>
            <person name="Daniel R."/>
            <person name="Muehling M."/>
        </authorList>
    </citation>
    <scope>NUCLEOTIDE SEQUENCE [LARGE SCALE GENOMIC DNA]</scope>
    <source>
        <strain evidence="4 5">T23</strain>
    </source>
</reference>
<dbReference type="SUPFAM" id="SSF53697">
    <property type="entry name" value="SIS domain"/>
    <property type="match status" value="1"/>
</dbReference>
<dbReference type="GO" id="GO:0005975">
    <property type="term" value="P:carbohydrate metabolic process"/>
    <property type="evidence" value="ECO:0007669"/>
    <property type="project" value="InterPro"/>
</dbReference>
<protein>
    <submittedName>
        <fullName evidence="4">Bifunctional phosphoglucose/phosphomannose isomerase</fullName>
    </submittedName>
</protein>
<feature type="domain" description="SIS" evidence="3">
    <location>
        <begin position="29"/>
        <end position="184"/>
    </location>
</feature>
<dbReference type="CDD" id="cd05637">
    <property type="entry name" value="SIS_PGI_PMI_2"/>
    <property type="match status" value="1"/>
</dbReference>
<dbReference type="GO" id="GO:0097367">
    <property type="term" value="F:carbohydrate derivative binding"/>
    <property type="evidence" value="ECO:0007669"/>
    <property type="project" value="InterPro"/>
</dbReference>
<dbReference type="GO" id="GO:1901135">
    <property type="term" value="P:carbohydrate derivative metabolic process"/>
    <property type="evidence" value="ECO:0007669"/>
    <property type="project" value="InterPro"/>
</dbReference>
<sequence>MQADSQGMWEATRALPEQMETALSQISTVCDLPNKDHIEHVVVVGMGGSGIAGDVAIAAAAPYMPIPITIVKGYELPSYVGEHSLVIAVSFSGNTEETLEVVSRAIDHGAKCVAVTAGGELDRVMRERGGCVVHVDGTIPQPRAAFGALSVSVLGVLDQVGLFPGATGWINLAIARLKERRIELDSADSIADVVASQLSGTIPIIVSSGSLGKVAAMRWKAQINENAKAPAFYSVYPEACHNELAGFDAYPELLASDFSLVILRHDHEHPQIARRYQFAAETIGPRFAHCIEVGAHGVGELANLFDLTFVGDYVALSLAGRLGFDPGPITLLDKVKRFLAGSVVE</sequence>
<dbReference type="InterPro" id="IPR001347">
    <property type="entry name" value="SIS_dom"/>
</dbReference>
<dbReference type="Proteomes" id="UP000032336">
    <property type="component" value="Unassembled WGS sequence"/>
</dbReference>
<evidence type="ECO:0000313" key="5">
    <source>
        <dbReference type="Proteomes" id="UP000032336"/>
    </source>
</evidence>
<dbReference type="RefSeq" id="WP_035388984.1">
    <property type="nucleotide sequence ID" value="NZ_JQKF01000008.1"/>
</dbReference>
<dbReference type="Gene3D" id="3.40.50.10490">
    <property type="entry name" value="Glucose-6-phosphate isomerase like protein, domain 1"/>
    <property type="match status" value="2"/>
</dbReference>
<dbReference type="PROSITE" id="PS51464">
    <property type="entry name" value="SIS"/>
    <property type="match status" value="1"/>
</dbReference>
<dbReference type="AlphaFoldDB" id="A0A0D8FVD4"/>
<dbReference type="GO" id="GO:0004476">
    <property type="term" value="F:mannose-6-phosphate isomerase activity"/>
    <property type="evidence" value="ECO:0007669"/>
    <property type="project" value="InterPro"/>
</dbReference>
<dbReference type="Pfam" id="PF10432">
    <property type="entry name" value="bact-PGI_C"/>
    <property type="match status" value="1"/>
</dbReference>